<sequence length="136" mass="15234">MNEKGVKVMSFEEKVETLQPQIFEQLSNEFEQKIEVIDCENVTIDTTLITAALSIQASVTTAIILATQLAIADEDTADQMATELLILDDCQIKKRTLIQVINSRNVKITLTADDIMAFVQTLFQLLNILFAELDIL</sequence>
<dbReference type="InterPro" id="IPR011428">
    <property type="entry name" value="Spore_coat_X/V"/>
</dbReference>
<dbReference type="PATRIC" id="fig|1126211.3.peg.1157"/>
<name>I2C3M6_BACAY</name>
<dbReference type="EMBL" id="CP003332">
    <property type="protein sequence ID" value="AFJ61250.1"/>
    <property type="molecule type" value="Genomic_DNA"/>
</dbReference>
<proteinExistence type="predicted"/>
<dbReference type="Proteomes" id="UP000002878">
    <property type="component" value="Chromosome"/>
</dbReference>
<evidence type="ECO:0000313" key="3">
    <source>
        <dbReference type="Proteomes" id="UP000002878"/>
    </source>
</evidence>
<dbReference type="GO" id="GO:0031160">
    <property type="term" value="C:spore wall"/>
    <property type="evidence" value="ECO:0007669"/>
    <property type="project" value="InterPro"/>
</dbReference>
<keyword evidence="2" id="KW-0167">Capsid protein</keyword>
<dbReference type="HOGENOM" id="CLU_155060_0_0_9"/>
<reference evidence="2 3" key="1">
    <citation type="journal article" date="2012" name="J. Biotechnol.">
        <title>Genome sequence of the plant growth promoting strain Bacillus amyloliquefaciens subsp. plantarum B9601-Y2 and expression of mersacidin and other secondary metabolites.</title>
        <authorList>
            <person name="He P."/>
            <person name="Hao K."/>
            <person name="Blom J."/>
            <person name="Ruckert C."/>
            <person name="Vater J."/>
            <person name="Mao Z."/>
            <person name="Wu Y."/>
            <person name="Hou M."/>
            <person name="He P."/>
            <person name="He Y."/>
            <person name="Borriss R."/>
        </authorList>
    </citation>
    <scope>NUCLEOTIDE SEQUENCE [LARGE SCALE GENOMIC DNA]</scope>
    <source>
        <strain evidence="2">Y2</strain>
    </source>
</reference>
<dbReference type="AlphaFoldDB" id="I2C3M6"/>
<accession>I2C3M6</accession>
<keyword evidence="2" id="KW-0946">Virion</keyword>
<gene>
    <name evidence="2" type="primary">cotV</name>
    <name evidence="2" type="ORF">MUS_1223</name>
</gene>
<dbReference type="GO" id="GO:0030435">
    <property type="term" value="P:sporulation resulting in formation of a cellular spore"/>
    <property type="evidence" value="ECO:0007669"/>
    <property type="project" value="InterPro"/>
</dbReference>
<protein>
    <submittedName>
        <fullName evidence="2">Spore coat protein V</fullName>
    </submittedName>
</protein>
<evidence type="ECO:0000313" key="2">
    <source>
        <dbReference type="EMBL" id="AFJ61250.1"/>
    </source>
</evidence>
<dbReference type="KEGG" id="bqy:MUS_1223"/>
<dbReference type="Pfam" id="PF07552">
    <property type="entry name" value="Coat_X"/>
    <property type="match status" value="1"/>
</dbReference>
<feature type="domain" description="Spore coat protein X/V" evidence="1">
    <location>
        <begin position="14"/>
        <end position="71"/>
    </location>
</feature>
<evidence type="ECO:0000259" key="1">
    <source>
        <dbReference type="Pfam" id="PF07552"/>
    </source>
</evidence>
<organism evidence="2 3">
    <name type="scientific">Bacillus amyloliquefaciens (strain Y2)</name>
    <name type="common">Bacillus amyloliquefaciens subsp. plantarum (strain B9601-Y2)</name>
    <dbReference type="NCBI Taxonomy" id="1155777"/>
    <lineage>
        <taxon>Bacteria</taxon>
        <taxon>Bacillati</taxon>
        <taxon>Bacillota</taxon>
        <taxon>Bacilli</taxon>
        <taxon>Bacillales</taxon>
        <taxon>Bacillaceae</taxon>
        <taxon>Bacillus</taxon>
        <taxon>Bacillus amyloliquefaciens group</taxon>
    </lineage>
</organism>